<dbReference type="AlphaFoldDB" id="B3E951"/>
<dbReference type="Proteomes" id="UP000002420">
    <property type="component" value="Chromosome"/>
</dbReference>
<accession>B3E951</accession>
<sequence>MKATIVTLMIAALALAGCQDKPKTEAPTNQQAAGALPAGHPPVGGMPPAQDGKAAMPGGAEKGDPHAGLKPTAIPQGVPTKSGKVLEVLDGGQYIYMQVQHDDGKKIWVAALPMKVAKGDKVKYADAPALPNFPSKTLKRTFDALVLTQAVEVVK</sequence>
<dbReference type="STRING" id="398767.Glov_3058"/>
<feature type="region of interest" description="Disordered" evidence="1">
    <location>
        <begin position="21"/>
        <end position="78"/>
    </location>
</feature>
<name>B3E951_TRIL1</name>
<proteinExistence type="predicted"/>
<evidence type="ECO:0000256" key="1">
    <source>
        <dbReference type="SAM" id="MobiDB-lite"/>
    </source>
</evidence>
<dbReference type="EMBL" id="CP001089">
    <property type="protein sequence ID" value="ACD96764.1"/>
    <property type="molecule type" value="Genomic_DNA"/>
</dbReference>
<dbReference type="HOGENOM" id="CLU_1813030_0_0_7"/>
<dbReference type="KEGG" id="glo:Glov_3058"/>
<keyword evidence="3" id="KW-1185">Reference proteome</keyword>
<organism evidence="2 3">
    <name type="scientific">Trichlorobacter lovleyi (strain ATCC BAA-1151 / DSM 17278 / SZ)</name>
    <name type="common">Geobacter lovleyi</name>
    <dbReference type="NCBI Taxonomy" id="398767"/>
    <lineage>
        <taxon>Bacteria</taxon>
        <taxon>Pseudomonadati</taxon>
        <taxon>Thermodesulfobacteriota</taxon>
        <taxon>Desulfuromonadia</taxon>
        <taxon>Geobacterales</taxon>
        <taxon>Geobacteraceae</taxon>
        <taxon>Trichlorobacter</taxon>
    </lineage>
</organism>
<dbReference type="PROSITE" id="PS51257">
    <property type="entry name" value="PROKAR_LIPOPROTEIN"/>
    <property type="match status" value="1"/>
</dbReference>
<dbReference type="RefSeq" id="WP_012471089.1">
    <property type="nucleotide sequence ID" value="NC_010814.1"/>
</dbReference>
<reference evidence="2 3" key="1">
    <citation type="submission" date="2008-05" db="EMBL/GenBank/DDBJ databases">
        <title>Complete sequence of chromosome of Geobacter lovleyi SZ.</title>
        <authorList>
            <consortium name="US DOE Joint Genome Institute"/>
            <person name="Lucas S."/>
            <person name="Copeland A."/>
            <person name="Lapidus A."/>
            <person name="Glavina del Rio T."/>
            <person name="Dalin E."/>
            <person name="Tice H."/>
            <person name="Bruce D."/>
            <person name="Goodwin L."/>
            <person name="Pitluck S."/>
            <person name="Chertkov O."/>
            <person name="Meincke L."/>
            <person name="Brettin T."/>
            <person name="Detter J.C."/>
            <person name="Han C."/>
            <person name="Tapia R."/>
            <person name="Kuske C.R."/>
            <person name="Schmutz J."/>
            <person name="Larimer F."/>
            <person name="Land M."/>
            <person name="Hauser L."/>
            <person name="Kyrpides N."/>
            <person name="Mikhailova N."/>
            <person name="Sung Y."/>
            <person name="Fletcher K.E."/>
            <person name="Ritalahti K.M."/>
            <person name="Loeffler F.E."/>
            <person name="Richardson P."/>
        </authorList>
    </citation>
    <scope>NUCLEOTIDE SEQUENCE [LARGE SCALE GENOMIC DNA]</scope>
    <source>
        <strain evidence="3">ATCC BAA-1151 / DSM 17278 / SZ</strain>
    </source>
</reference>
<evidence type="ECO:0000313" key="3">
    <source>
        <dbReference type="Proteomes" id="UP000002420"/>
    </source>
</evidence>
<keyword evidence="2" id="KW-0449">Lipoprotein</keyword>
<protein>
    <submittedName>
        <fullName evidence="2">Lipoprotein, putative</fullName>
    </submittedName>
</protein>
<gene>
    <name evidence="2" type="ordered locus">Glov_3058</name>
</gene>
<evidence type="ECO:0000313" key="2">
    <source>
        <dbReference type="EMBL" id="ACD96764.1"/>
    </source>
</evidence>